<name>A0A5B7J263_PORTR</name>
<evidence type="ECO:0000313" key="2">
    <source>
        <dbReference type="Proteomes" id="UP000324222"/>
    </source>
</evidence>
<comment type="caution">
    <text evidence="1">The sequence shown here is derived from an EMBL/GenBank/DDBJ whole genome shotgun (WGS) entry which is preliminary data.</text>
</comment>
<gene>
    <name evidence="1" type="ORF">E2C01_082610</name>
</gene>
<accession>A0A5B7J263</accession>
<evidence type="ECO:0000313" key="1">
    <source>
        <dbReference type="EMBL" id="MPC87737.1"/>
    </source>
</evidence>
<proteinExistence type="predicted"/>
<dbReference type="AlphaFoldDB" id="A0A5B7J263"/>
<keyword evidence="2" id="KW-1185">Reference proteome</keyword>
<organism evidence="1 2">
    <name type="scientific">Portunus trituberculatus</name>
    <name type="common">Swimming crab</name>
    <name type="synonym">Neptunus trituberculatus</name>
    <dbReference type="NCBI Taxonomy" id="210409"/>
    <lineage>
        <taxon>Eukaryota</taxon>
        <taxon>Metazoa</taxon>
        <taxon>Ecdysozoa</taxon>
        <taxon>Arthropoda</taxon>
        <taxon>Crustacea</taxon>
        <taxon>Multicrustacea</taxon>
        <taxon>Malacostraca</taxon>
        <taxon>Eumalacostraca</taxon>
        <taxon>Eucarida</taxon>
        <taxon>Decapoda</taxon>
        <taxon>Pleocyemata</taxon>
        <taxon>Brachyura</taxon>
        <taxon>Eubrachyura</taxon>
        <taxon>Portunoidea</taxon>
        <taxon>Portunidae</taxon>
        <taxon>Portuninae</taxon>
        <taxon>Portunus</taxon>
    </lineage>
</organism>
<sequence length="81" mass="8813">MFILHVYILLRASSCLLLLRPRSLMSSLAVSVWCGLLKPYIVLFLLPTTTITITTTTTTTTTIHPSSLFTVAGSSKRVVSG</sequence>
<dbReference type="Proteomes" id="UP000324222">
    <property type="component" value="Unassembled WGS sequence"/>
</dbReference>
<dbReference type="EMBL" id="VSRR010075431">
    <property type="protein sequence ID" value="MPC87737.1"/>
    <property type="molecule type" value="Genomic_DNA"/>
</dbReference>
<reference evidence="1 2" key="1">
    <citation type="submission" date="2019-05" db="EMBL/GenBank/DDBJ databases">
        <title>Another draft genome of Portunus trituberculatus and its Hox gene families provides insights of decapod evolution.</title>
        <authorList>
            <person name="Jeong J.-H."/>
            <person name="Song I."/>
            <person name="Kim S."/>
            <person name="Choi T."/>
            <person name="Kim D."/>
            <person name="Ryu S."/>
            <person name="Kim W."/>
        </authorList>
    </citation>
    <scope>NUCLEOTIDE SEQUENCE [LARGE SCALE GENOMIC DNA]</scope>
    <source>
        <tissue evidence="1">Muscle</tissue>
    </source>
</reference>
<protein>
    <submittedName>
        <fullName evidence="1">Uncharacterized protein</fullName>
    </submittedName>
</protein>